<reference evidence="11" key="2">
    <citation type="submission" date="2015-02" db="UniProtKB">
        <authorList>
            <consortium name="EnsemblMetazoa"/>
        </authorList>
    </citation>
    <scope>IDENTIFICATION</scope>
</reference>
<dbReference type="HOGENOM" id="CLU_231625_0_0_1"/>
<name>T1IR83_STRMM</name>
<feature type="region of interest" description="Disordered" evidence="9">
    <location>
        <begin position="621"/>
        <end position="726"/>
    </location>
</feature>
<keyword evidence="4" id="KW-0158">Chromosome</keyword>
<keyword evidence="12" id="KW-1185">Reference proteome</keyword>
<feature type="domain" description="Protein kinase" evidence="10">
    <location>
        <begin position="322"/>
        <end position="595"/>
    </location>
</feature>
<dbReference type="eggNOG" id="KOG1745">
    <property type="taxonomic scope" value="Eukaryota"/>
</dbReference>
<feature type="region of interest" description="Disordered" evidence="9">
    <location>
        <begin position="1916"/>
        <end position="1940"/>
    </location>
</feature>
<organism evidence="11 12">
    <name type="scientific">Strigamia maritima</name>
    <name type="common">European centipede</name>
    <name type="synonym">Geophilus maritimus</name>
    <dbReference type="NCBI Taxonomy" id="126957"/>
    <lineage>
        <taxon>Eukaryota</taxon>
        <taxon>Metazoa</taxon>
        <taxon>Ecdysozoa</taxon>
        <taxon>Arthropoda</taxon>
        <taxon>Myriapoda</taxon>
        <taxon>Chilopoda</taxon>
        <taxon>Pleurostigmophora</taxon>
        <taxon>Geophilomorpha</taxon>
        <taxon>Linotaeniidae</taxon>
        <taxon>Strigamia</taxon>
    </lineage>
</organism>
<keyword evidence="8" id="KW-0067">ATP-binding</keyword>
<feature type="compositionally biased region" description="Basic and acidic residues" evidence="9">
    <location>
        <begin position="24"/>
        <end position="34"/>
    </location>
</feature>
<feature type="region of interest" description="Disordered" evidence="9">
    <location>
        <begin position="1"/>
        <end position="143"/>
    </location>
</feature>
<dbReference type="GO" id="GO:0005634">
    <property type="term" value="C:nucleus"/>
    <property type="evidence" value="ECO:0007669"/>
    <property type="project" value="UniProtKB-SubCell"/>
</dbReference>
<dbReference type="SUPFAM" id="SSF47113">
    <property type="entry name" value="Histone-fold"/>
    <property type="match status" value="1"/>
</dbReference>
<dbReference type="PROSITE" id="PS00109">
    <property type="entry name" value="PROTEIN_KINASE_TYR"/>
    <property type="match status" value="1"/>
</dbReference>
<feature type="region of interest" description="Disordered" evidence="9">
    <location>
        <begin position="1811"/>
        <end position="1899"/>
    </location>
</feature>
<feature type="compositionally biased region" description="Polar residues" evidence="9">
    <location>
        <begin position="2090"/>
        <end position="2100"/>
    </location>
</feature>
<dbReference type="InterPro" id="IPR007125">
    <property type="entry name" value="H2A/H2B/H3"/>
</dbReference>
<feature type="compositionally biased region" description="Low complexity" evidence="9">
    <location>
        <begin position="656"/>
        <end position="676"/>
    </location>
</feature>
<keyword evidence="5" id="KW-0238">DNA-binding</keyword>
<feature type="region of interest" description="Disordered" evidence="9">
    <location>
        <begin position="769"/>
        <end position="791"/>
    </location>
</feature>
<dbReference type="InterPro" id="IPR009072">
    <property type="entry name" value="Histone-fold"/>
</dbReference>
<dbReference type="PROSITE" id="PS00107">
    <property type="entry name" value="PROTEIN_KINASE_ATP"/>
    <property type="match status" value="1"/>
</dbReference>
<dbReference type="SUPFAM" id="SSF56112">
    <property type="entry name" value="Protein kinase-like (PK-like)"/>
    <property type="match status" value="1"/>
</dbReference>
<dbReference type="PANTHER" id="PTHR24417">
    <property type="entry name" value="SERINE/THREONINE-PROTEIN KINASE LMTK1"/>
    <property type="match status" value="1"/>
</dbReference>
<dbReference type="InterPro" id="IPR000164">
    <property type="entry name" value="Histone_H3/CENP-A"/>
</dbReference>
<feature type="compositionally biased region" description="Pro residues" evidence="9">
    <location>
        <begin position="38"/>
        <end position="57"/>
    </location>
</feature>
<accession>T1IR83</accession>
<evidence type="ECO:0000259" key="10">
    <source>
        <dbReference type="PROSITE" id="PS50011"/>
    </source>
</evidence>
<dbReference type="PROSITE" id="PS50011">
    <property type="entry name" value="PROTEIN_KINASE_DOM"/>
    <property type="match status" value="1"/>
</dbReference>
<dbReference type="EnsemblMetazoa" id="SMAR003567-RA">
    <property type="protein sequence ID" value="SMAR003567-PA"/>
    <property type="gene ID" value="SMAR003567"/>
</dbReference>
<feature type="compositionally biased region" description="Polar residues" evidence="9">
    <location>
        <begin position="1811"/>
        <end position="1821"/>
    </location>
</feature>
<protein>
    <recommendedName>
        <fullName evidence="10">Protein kinase domain-containing protein</fullName>
    </recommendedName>
</protein>
<reference evidence="12" key="1">
    <citation type="submission" date="2011-05" db="EMBL/GenBank/DDBJ databases">
        <authorList>
            <person name="Richards S.R."/>
            <person name="Qu J."/>
            <person name="Jiang H."/>
            <person name="Jhangiani S.N."/>
            <person name="Agravi P."/>
            <person name="Goodspeed R."/>
            <person name="Gross S."/>
            <person name="Mandapat C."/>
            <person name="Jackson L."/>
            <person name="Mathew T."/>
            <person name="Pu L."/>
            <person name="Thornton R."/>
            <person name="Saada N."/>
            <person name="Wilczek-Boney K.B."/>
            <person name="Lee S."/>
            <person name="Kovar C."/>
            <person name="Wu Y."/>
            <person name="Scherer S.E."/>
            <person name="Worley K.C."/>
            <person name="Muzny D.M."/>
            <person name="Gibbs R."/>
        </authorList>
    </citation>
    <scope>NUCLEOTIDE SEQUENCE</scope>
    <source>
        <strain evidence="12">Brora</strain>
    </source>
</reference>
<dbReference type="CDD" id="cd22911">
    <property type="entry name" value="HFD_H3"/>
    <property type="match status" value="1"/>
</dbReference>
<evidence type="ECO:0000256" key="1">
    <source>
        <dbReference type="ARBA" id="ARBA00004123"/>
    </source>
</evidence>
<dbReference type="InterPro" id="IPR017441">
    <property type="entry name" value="Protein_kinase_ATP_BS"/>
</dbReference>
<dbReference type="Gene3D" id="3.30.200.20">
    <property type="entry name" value="Phosphorylase Kinase, domain 1"/>
    <property type="match status" value="1"/>
</dbReference>
<proteinExistence type="inferred from homology"/>
<dbReference type="PROSITE" id="PS00959">
    <property type="entry name" value="HISTONE_H3_2"/>
    <property type="match status" value="1"/>
</dbReference>
<dbReference type="GO" id="GO:0046982">
    <property type="term" value="F:protein heterodimerization activity"/>
    <property type="evidence" value="ECO:0007669"/>
    <property type="project" value="InterPro"/>
</dbReference>
<feature type="binding site" evidence="8">
    <location>
        <position position="356"/>
    </location>
    <ligand>
        <name>ATP</name>
        <dbReference type="ChEBI" id="CHEBI:30616"/>
    </ligand>
</feature>
<evidence type="ECO:0000256" key="8">
    <source>
        <dbReference type="PROSITE-ProRule" id="PRU10141"/>
    </source>
</evidence>
<evidence type="ECO:0000256" key="5">
    <source>
        <dbReference type="ARBA" id="ARBA00023125"/>
    </source>
</evidence>
<evidence type="ECO:0000256" key="2">
    <source>
        <dbReference type="ARBA" id="ARBA00004286"/>
    </source>
</evidence>
<feature type="compositionally biased region" description="Basic residues" evidence="9">
    <location>
        <begin position="117"/>
        <end position="126"/>
    </location>
</feature>
<dbReference type="InterPro" id="IPR000719">
    <property type="entry name" value="Prot_kinase_dom"/>
</dbReference>
<dbReference type="PANTHER" id="PTHR24417:SF7">
    <property type="entry name" value="CHROMATIN MODIFICATION-RELATED PROTEIN EAF1"/>
    <property type="match status" value="1"/>
</dbReference>
<feature type="compositionally biased region" description="Polar residues" evidence="9">
    <location>
        <begin position="84"/>
        <end position="105"/>
    </location>
</feature>
<feature type="compositionally biased region" description="Basic and acidic residues" evidence="9">
    <location>
        <begin position="2103"/>
        <end position="2118"/>
    </location>
</feature>
<comment type="similarity">
    <text evidence="3">Belongs to the histone H3 family.</text>
</comment>
<evidence type="ECO:0000256" key="7">
    <source>
        <dbReference type="ARBA" id="ARBA00023269"/>
    </source>
</evidence>
<evidence type="ECO:0000256" key="4">
    <source>
        <dbReference type="ARBA" id="ARBA00022454"/>
    </source>
</evidence>
<keyword evidence="6" id="KW-0539">Nucleus</keyword>
<keyword evidence="8" id="KW-0547">Nucleotide-binding</keyword>
<dbReference type="InterPro" id="IPR011009">
    <property type="entry name" value="Kinase-like_dom_sf"/>
</dbReference>
<dbReference type="GO" id="GO:0003677">
    <property type="term" value="F:DNA binding"/>
    <property type="evidence" value="ECO:0007669"/>
    <property type="project" value="UniProtKB-KW"/>
</dbReference>
<dbReference type="Pfam" id="PF00125">
    <property type="entry name" value="Histone"/>
    <property type="match status" value="1"/>
</dbReference>
<keyword evidence="7" id="KW-0544">Nucleosome core</keyword>
<dbReference type="FunFam" id="1.10.20.10:FF:000085">
    <property type="entry name" value="Histone H3.2"/>
    <property type="match status" value="1"/>
</dbReference>
<evidence type="ECO:0000256" key="6">
    <source>
        <dbReference type="ARBA" id="ARBA00023242"/>
    </source>
</evidence>
<dbReference type="SMART" id="SM00428">
    <property type="entry name" value="H3"/>
    <property type="match status" value="1"/>
</dbReference>
<dbReference type="Proteomes" id="UP000014500">
    <property type="component" value="Unassembled WGS sequence"/>
</dbReference>
<comment type="subcellular location">
    <subcellularLocation>
        <location evidence="2">Chromosome</location>
    </subcellularLocation>
    <subcellularLocation>
        <location evidence="1">Nucleus</location>
    </subcellularLocation>
</comment>
<feature type="region of interest" description="Disordered" evidence="9">
    <location>
        <begin position="2090"/>
        <end position="2131"/>
    </location>
</feature>
<feature type="compositionally biased region" description="Polar residues" evidence="9">
    <location>
        <begin position="2122"/>
        <end position="2131"/>
    </location>
</feature>
<dbReference type="InterPro" id="IPR001245">
    <property type="entry name" value="Ser-Thr/Tyr_kinase_cat_dom"/>
</dbReference>
<dbReference type="CDD" id="cd00192">
    <property type="entry name" value="PTKc"/>
    <property type="match status" value="1"/>
</dbReference>
<evidence type="ECO:0000313" key="12">
    <source>
        <dbReference type="Proteomes" id="UP000014500"/>
    </source>
</evidence>
<dbReference type="GO" id="GO:0004672">
    <property type="term" value="F:protein kinase activity"/>
    <property type="evidence" value="ECO:0007669"/>
    <property type="project" value="InterPro"/>
</dbReference>
<feature type="region of interest" description="Disordered" evidence="9">
    <location>
        <begin position="1006"/>
        <end position="1124"/>
    </location>
</feature>
<dbReference type="PRINTS" id="PR00109">
    <property type="entry name" value="TYRKINASE"/>
</dbReference>
<evidence type="ECO:0000256" key="3">
    <source>
        <dbReference type="ARBA" id="ARBA00010343"/>
    </source>
</evidence>
<dbReference type="GO" id="GO:0000786">
    <property type="term" value="C:nucleosome"/>
    <property type="evidence" value="ECO:0007669"/>
    <property type="project" value="UniProtKB-KW"/>
</dbReference>
<evidence type="ECO:0000256" key="9">
    <source>
        <dbReference type="SAM" id="MobiDB-lite"/>
    </source>
</evidence>
<feature type="compositionally biased region" description="Low complexity" evidence="9">
    <location>
        <begin position="1869"/>
        <end position="1887"/>
    </location>
</feature>
<evidence type="ECO:0000313" key="11">
    <source>
        <dbReference type="EnsemblMetazoa" id="SMAR003567-PA"/>
    </source>
</evidence>
<feature type="compositionally biased region" description="Polar residues" evidence="9">
    <location>
        <begin position="1"/>
        <end position="10"/>
    </location>
</feature>
<feature type="compositionally biased region" description="Polar residues" evidence="9">
    <location>
        <begin position="693"/>
        <end position="707"/>
    </location>
</feature>
<dbReference type="InterPro" id="IPR008266">
    <property type="entry name" value="Tyr_kinase_AS"/>
</dbReference>
<dbReference type="GO" id="GO:0005524">
    <property type="term" value="F:ATP binding"/>
    <property type="evidence" value="ECO:0007669"/>
    <property type="project" value="UniProtKB-UniRule"/>
</dbReference>
<dbReference type="Gene3D" id="1.10.20.10">
    <property type="entry name" value="Histone, subunit A"/>
    <property type="match status" value="1"/>
</dbReference>
<dbReference type="STRING" id="126957.T1IR83"/>
<dbReference type="Pfam" id="PF07714">
    <property type="entry name" value="PK_Tyr_Ser-Thr"/>
    <property type="match status" value="1"/>
</dbReference>
<sequence>MPRVPNTSPGKDTRRRRSTASGGDGKRTPRRTDRQQPQPKPQIPDYPQPHPQIVLPPPDDDSSSSDSSTTKSRSKKSTSSHSSAQASDHNRTNPSDNSPASSSRRVNAAPGAGRATPGHRRQRGRPAGRVGSDSAPRARRRYRPGVKALKEIRKYQNSTELLIRKLPFSRLVREICADLSRTTFRWEVRALEALQEACEAFLVHLLEDANLCAIHAKRVTLFPRDIRLVFDSVHNGPVHDGYVNANLGTEFTIFPPRGSNIDERGSLNDVKFEPLPDIRPRGLSTSGTLRPRPACFCTVINRGLPVEDWFEDPSSNFPRNQLQYLQELGSGWFGQVVEGEAQGINRNSKKTKVVVKILRDDATPTDQIYFLHEVRAFRDLDHPNVMKLLGKCLETDPFLIILEHCAFRDLKTYLIQHRTESESLIQGNVLLRMICNIAAGLSHMHKKDFVHTDLAVRNCLVTNDLQVKIGDYGNSIEKFKNDYYCATDMAVPIRWCAPESLRCTETTIEPKEVTPESNIWSFGIVTWEILEFAKLPYTNLNEEEVLQKVIIERQITLNQPLTATAHKDKIFQVMQLCWLTDPKLRPNMDKIHSLLTHLHNHNDTTKISDFEARWNALQPRTNPRLVNMPQQPTAAGDATTHTFDNDFAINPPSSPHPSSISFDFPLSTPTLSPSLTNLRGSLDDLTDAKRPLNDQNSQSDTNLSDASRSPLKLRSSSVDLPSRVSARTAQREFDQWLASEKSKGAEEYKMAREISDAIVTLDAALADENCTDSESNQTSPEREVPSPEQPDSLVPITELVKEKSASVQDFLKLIVIDNSDNSDTDANEGASTRNIAVAEDVARGVESDPTNERLMSSFLLINNECVVDVVADVESSMMLNFRSDLERRGEVGLTSTPVSGGCESLWVTAREATGSSGGSTFETGVCDVDEGGVGMEECDRLMAIHCGECKDEIGRLIEDLVDEEEILVAKEEILMAKEENLSEKVEKEVNLSEKEVNLSEKEVNLSEKEVNLSEKEVNLSEKEVNLSEKEVNLSEKEVNLSEKEENLSEKEKNLSEKEESLSEKEESLSEKEESLSEKEENLSEKEKNLSEKEENLSEKVEKKENLSHKVENEGNLSEKVENEESLSEKLEKLMEKEEQLRKEQDDLVLDEEELDLIEDLASSEDFVLTDDFILSDDLVLNDNLNQIENMIPHENLIHTENLVPKENLIQIENLVPKENLIQNENLLGKENSVLNENLTQTCNENLVQSEDMILQNTELISLENLFPMKEEFVENKKKERQELVRHKHLVGQEAKVIEINEEQSQDLNQIKDPFISKVEELMENQKREDMLQNKELTEKEEELMEIEEPRKKNNAGKDLLTNFELLMEKDLDPQVLPTNDMDLQDLSTTDLDLDLQDLSTNDLDLDLQDLPINLDLTPQDLSTNLDLLIEKNLDLQDLPINLDLLMEKDLTPQDLSTNLDLLMEKDLTPQDLSTNLDLLIEKNLDLQDLPINLDLLMEKDLDPQVLPTNYLDLLDLPTNDLNLQDLPTNNLDLPNLPTNNLDLPDLPTNDLDLDDLPTNDLDLQDLPTNLELLMEKDLDPKYLLENRNYLLESEDDLVDYGNSPNFENQPICEAVNSFVMISDQLAPLAPEEDSSSGSTMYEVEDIDQALLDLDAESIEDLDVSEPLSEALNSSMSESATKFARLELKFVTNETPDDEDEDTLETIEAPDDSLATLNSETEEEKMDLTQEDEENDEVLMIDTETNEILMFQNDKLPTLSYSYQAFSELAPKTVWEEDLSNAVANGSVSGFEQIKTAVDATLDVSWDEVNGSVASTSNSESGKSIFMWPGSSDEDEEDRNDFQGMDLSLPRPIAPEPNYSPDWESESESNSEGSSSSSTSGEFECSKSLEVTEAESTSADQVIVEMNGKSGEERLLPTVRVSTWDKHATPRRSSLKLSPEKKSSDKKSVSFEIAKNPFVYEYPKEKRWNEQPPRGTWTLPSFEPRQQINFNDWEMSPDDCDEFVEVDDFDDAANATCTPVFKLNDELLYRLSDVPLEDMDAEDTDQVAFVDPLVGPITYRELLEHYRSSRFYPPPYDEAVEGEPWLTASNDFFYSPAQSNDNAEESKEANDKEEPKVEDAETETQGAMNVQKNGNLISDDCVLNNNNLVSTERKEKNCNQELLI</sequence>
<dbReference type="Gene3D" id="1.10.510.10">
    <property type="entry name" value="Transferase(Phosphotransferase) domain 1"/>
    <property type="match status" value="1"/>
</dbReference>
<dbReference type="GO" id="GO:0030527">
    <property type="term" value="F:structural constituent of chromatin"/>
    <property type="evidence" value="ECO:0007669"/>
    <property type="project" value="InterPro"/>
</dbReference>
<dbReference type="EMBL" id="JH431338">
    <property type="status" value="NOT_ANNOTATED_CDS"/>
    <property type="molecule type" value="Genomic_DNA"/>
</dbReference>